<dbReference type="Pfam" id="PF04015">
    <property type="entry name" value="DUF362"/>
    <property type="match status" value="1"/>
</dbReference>
<dbReference type="AlphaFoldDB" id="X0SHL6"/>
<evidence type="ECO:0000313" key="2">
    <source>
        <dbReference type="EMBL" id="GAF80489.1"/>
    </source>
</evidence>
<comment type="caution">
    <text evidence="2">The sequence shown here is derived from an EMBL/GenBank/DDBJ whole genome shotgun (WGS) entry which is preliminary data.</text>
</comment>
<dbReference type="InterPro" id="IPR007160">
    <property type="entry name" value="DUF362"/>
</dbReference>
<dbReference type="EMBL" id="BARS01004585">
    <property type="protein sequence ID" value="GAF80489.1"/>
    <property type="molecule type" value="Genomic_DNA"/>
</dbReference>
<feature type="domain" description="DUF362" evidence="1">
    <location>
        <begin position="32"/>
        <end position="237"/>
    </location>
</feature>
<evidence type="ECO:0000259" key="1">
    <source>
        <dbReference type="Pfam" id="PF04015"/>
    </source>
</evidence>
<proteinExistence type="predicted"/>
<sequence length="435" mass="48758">VSIVKYEKEKDSVRKVVEMANGFEKLDPSAQVFIKPNLVYWNRHCDFPKWGMLTTSTIVEEILILLKEHGVKDIIIGEGIVTENPKDRETAKDAFEKLGYNTFKERYGVKVYDIFQRPFEKVELAEGVPAKMNADMLQSDFLIDVPVLKTHAQCVVSLGLKNLKGLINIPSRKKFHGEDPTYNLHYNVSQLANKAPPGLTIIDGIYTLERGPAFDGKAHRSDIVVASTNMLSADLVGSSLLGIDPIAVPHLVQAAKDRNRPIDLSDIEVKGESIEDLAVPHGWEFIYKNNNTLPLSYAKAGIGGISYPKYDETMCTYCSFYNGVLLTAIKSAWKGEDFDNVEILTGKIMEPSEGKNKTILLGQCQYNKHKDHPNINELIAIDGCPPEADSVQNALKQAGIKVPSYIFKNLQNAPLIYMQKYQGKPEFEEQFYQIN</sequence>
<feature type="non-terminal residue" evidence="2">
    <location>
        <position position="1"/>
    </location>
</feature>
<accession>X0SHL6</accession>
<gene>
    <name evidence="2" type="ORF">S01H1_08963</name>
</gene>
<protein>
    <recommendedName>
        <fullName evidence="1">DUF362 domain-containing protein</fullName>
    </recommendedName>
</protein>
<reference evidence="2" key="1">
    <citation type="journal article" date="2014" name="Front. Microbiol.">
        <title>High frequency of phylogenetically diverse reductive dehalogenase-homologous genes in deep subseafloor sedimentary metagenomes.</title>
        <authorList>
            <person name="Kawai M."/>
            <person name="Futagami T."/>
            <person name="Toyoda A."/>
            <person name="Takaki Y."/>
            <person name="Nishi S."/>
            <person name="Hori S."/>
            <person name="Arai W."/>
            <person name="Tsubouchi T."/>
            <person name="Morono Y."/>
            <person name="Uchiyama I."/>
            <person name="Ito T."/>
            <person name="Fujiyama A."/>
            <person name="Inagaki F."/>
            <person name="Takami H."/>
        </authorList>
    </citation>
    <scope>NUCLEOTIDE SEQUENCE</scope>
    <source>
        <strain evidence="2">Expedition CK06-06</strain>
    </source>
</reference>
<name>X0SHL6_9ZZZZ</name>
<organism evidence="2">
    <name type="scientific">marine sediment metagenome</name>
    <dbReference type="NCBI Taxonomy" id="412755"/>
    <lineage>
        <taxon>unclassified sequences</taxon>
        <taxon>metagenomes</taxon>
        <taxon>ecological metagenomes</taxon>
    </lineage>
</organism>